<accession>A0A318TRP7</accession>
<comment type="caution">
    <text evidence="2">The sequence shown here is derived from an EMBL/GenBank/DDBJ whole genome shotgun (WGS) entry which is preliminary data.</text>
</comment>
<dbReference type="PROSITE" id="PS51257">
    <property type="entry name" value="PROKAR_LIPOPROTEIN"/>
    <property type="match status" value="1"/>
</dbReference>
<dbReference type="AlphaFoldDB" id="A0A318TRP7"/>
<proteinExistence type="predicted"/>
<feature type="chain" id="PRO_5038523271" description="Lipoprotein" evidence="1">
    <location>
        <begin position="19"/>
        <end position="284"/>
    </location>
</feature>
<reference evidence="2 3" key="1">
    <citation type="submission" date="2018-06" db="EMBL/GenBank/DDBJ databases">
        <title>Genomic Encyclopedia of Archaeal and Bacterial Type Strains, Phase II (KMG-II): from individual species to whole genera.</title>
        <authorList>
            <person name="Goeker M."/>
        </authorList>
    </citation>
    <scope>NUCLEOTIDE SEQUENCE [LARGE SCALE GENOMIC DNA]</scope>
    <source>
        <strain evidence="2 3">KACC 16626</strain>
    </source>
</reference>
<feature type="signal peptide" evidence="1">
    <location>
        <begin position="1"/>
        <end position="18"/>
    </location>
</feature>
<sequence>MKKWGIAFLASLVVLVLAACNDSAVPTKGSENNSELTLEEVYQKALERQNELESVSAIVDMEQEMSFGSGEEAIEINSKSDMKMDMITKPLSVYMEGTIGTGDQEAAEELNMNLKMYMTEDGLYMHDGLEAYWTKLPTDDFDAILVQTAGQVNAAEQLEQMKEFISDFKFEQTDSSFILKLDTSSEKFNEFMLGQLNLNEMLATEETQQLLQDTKFEKVGYEITINKETFDITEMVNNINFTMNIEGESISTISNSKISFNNFNGVEEITIPQEVIDTAQEIEY</sequence>
<organism evidence="2 3">
    <name type="scientific">Ureibacillus chungkukjangi</name>
    <dbReference type="NCBI Taxonomy" id="1202712"/>
    <lineage>
        <taxon>Bacteria</taxon>
        <taxon>Bacillati</taxon>
        <taxon>Bacillota</taxon>
        <taxon>Bacilli</taxon>
        <taxon>Bacillales</taxon>
        <taxon>Caryophanaceae</taxon>
        <taxon>Ureibacillus</taxon>
    </lineage>
</organism>
<evidence type="ECO:0000313" key="3">
    <source>
        <dbReference type="Proteomes" id="UP000247416"/>
    </source>
</evidence>
<evidence type="ECO:0000256" key="1">
    <source>
        <dbReference type="SAM" id="SignalP"/>
    </source>
</evidence>
<protein>
    <recommendedName>
        <fullName evidence="4">Lipoprotein</fullName>
    </recommendedName>
</protein>
<dbReference type="Pfam" id="PF20316">
    <property type="entry name" value="DUF6612"/>
    <property type="match status" value="1"/>
</dbReference>
<dbReference type="InterPro" id="IPR046720">
    <property type="entry name" value="DUF6612"/>
</dbReference>
<evidence type="ECO:0008006" key="4">
    <source>
        <dbReference type="Google" id="ProtNLM"/>
    </source>
</evidence>
<dbReference type="RefSeq" id="WP_107934752.1">
    <property type="nucleotide sequence ID" value="NZ_CP085009.1"/>
</dbReference>
<dbReference type="OrthoDB" id="1957331at2"/>
<dbReference type="EMBL" id="QJTJ01000008">
    <property type="protein sequence ID" value="PYF06607.1"/>
    <property type="molecule type" value="Genomic_DNA"/>
</dbReference>
<gene>
    <name evidence="2" type="ORF">BJ095_10828</name>
</gene>
<keyword evidence="3" id="KW-1185">Reference proteome</keyword>
<keyword evidence="1" id="KW-0732">Signal</keyword>
<dbReference type="Proteomes" id="UP000247416">
    <property type="component" value="Unassembled WGS sequence"/>
</dbReference>
<evidence type="ECO:0000313" key="2">
    <source>
        <dbReference type="EMBL" id="PYF06607.1"/>
    </source>
</evidence>
<name>A0A318TRP7_9BACL</name>